<sequence>MTRAGETERGAKAFGSALDDASSGGIGDWMSMLTGNSDNLLKMGANVLGSILGGERQTSGLVNVLSQFLGLEKSGMGKLVAACAPMIINVLAGHRRKAGLDNAGMLSLMSSQKSEFDNAMPTGLLSQINKVVQFADRSAENVERAVEQPERRGGIPWWGWAAALAGIGLLFFGSGDRNAPEVADVQPRDEVNQTAVAPEPEVSSEMATSAQPGMQPGERATFNDVMSTASKAAMEAQAGNIEECIEHMHEANKKLSSAMENMDPNELQARTEEVKAFVAKLRSIEAEIESSPEGNPALCHEIATFRSQLQERFGITE</sequence>
<keyword evidence="3" id="KW-1185">Reference proteome</keyword>
<evidence type="ECO:0000313" key="2">
    <source>
        <dbReference type="EMBL" id="GMG87115.1"/>
    </source>
</evidence>
<dbReference type="Pfam" id="PF06078">
    <property type="entry name" value="DUF937"/>
    <property type="match status" value="1"/>
</dbReference>
<organism evidence="2 3">
    <name type="scientific">Biformimicrobium ophioploci</name>
    <dbReference type="NCBI Taxonomy" id="3036711"/>
    <lineage>
        <taxon>Bacteria</taxon>
        <taxon>Pseudomonadati</taxon>
        <taxon>Pseudomonadota</taxon>
        <taxon>Gammaproteobacteria</taxon>
        <taxon>Cellvibrionales</taxon>
        <taxon>Microbulbiferaceae</taxon>
        <taxon>Biformimicrobium</taxon>
    </lineage>
</organism>
<evidence type="ECO:0000313" key="3">
    <source>
        <dbReference type="Proteomes" id="UP001224392"/>
    </source>
</evidence>
<evidence type="ECO:0008006" key="4">
    <source>
        <dbReference type="Google" id="ProtNLM"/>
    </source>
</evidence>
<comment type="caution">
    <text evidence="2">The sequence shown here is derived from an EMBL/GenBank/DDBJ whole genome shotgun (WGS) entry which is preliminary data.</text>
</comment>
<dbReference type="Proteomes" id="UP001224392">
    <property type="component" value="Unassembled WGS sequence"/>
</dbReference>
<protein>
    <recommendedName>
        <fullName evidence="4">DUF937 domain-containing protein</fullName>
    </recommendedName>
</protein>
<accession>A0ABQ6LYF4</accession>
<gene>
    <name evidence="2" type="ORF">MNKW57_14360</name>
</gene>
<proteinExistence type="predicted"/>
<dbReference type="InterPro" id="IPR009282">
    <property type="entry name" value="DUF937"/>
</dbReference>
<feature type="region of interest" description="Disordered" evidence="1">
    <location>
        <begin position="195"/>
        <end position="217"/>
    </location>
</feature>
<evidence type="ECO:0000256" key="1">
    <source>
        <dbReference type="SAM" id="MobiDB-lite"/>
    </source>
</evidence>
<name>A0ABQ6LYF4_9GAMM</name>
<reference evidence="2 3" key="1">
    <citation type="submission" date="2023-04" db="EMBL/GenBank/DDBJ databases">
        <title>Marinobulbifer ophiurae gen. nov., sp. Nov., isolate from tissue of brittle star Ophioplocus japonicus.</title>
        <authorList>
            <person name="Kawano K."/>
            <person name="Sawayama S."/>
            <person name="Nakagawa S."/>
        </authorList>
    </citation>
    <scope>NUCLEOTIDE SEQUENCE [LARGE SCALE GENOMIC DNA]</scope>
    <source>
        <strain evidence="2 3">NKW57</strain>
    </source>
</reference>
<dbReference type="EMBL" id="BSYJ01000003">
    <property type="protein sequence ID" value="GMG87115.1"/>
    <property type="molecule type" value="Genomic_DNA"/>
</dbReference>